<evidence type="ECO:0000313" key="3">
    <source>
        <dbReference type="Proteomes" id="UP000445696"/>
    </source>
</evidence>
<evidence type="ECO:0000313" key="2">
    <source>
        <dbReference type="EMBL" id="MZR22928.1"/>
    </source>
</evidence>
<gene>
    <name evidence="2" type="ORF">GQF03_11345</name>
</gene>
<dbReference type="Proteomes" id="UP000445696">
    <property type="component" value="Unassembled WGS sequence"/>
</dbReference>
<keyword evidence="3" id="KW-1185">Reference proteome</keyword>
<dbReference type="InterPro" id="IPR045767">
    <property type="entry name" value="DUF6134"/>
</dbReference>
<comment type="caution">
    <text evidence="2">The sequence shown here is derived from an EMBL/GenBank/DDBJ whole genome shotgun (WGS) entry which is preliminary data.</text>
</comment>
<feature type="signal peptide" evidence="1">
    <location>
        <begin position="1"/>
        <end position="20"/>
    </location>
</feature>
<evidence type="ECO:0000256" key="1">
    <source>
        <dbReference type="SAM" id="SignalP"/>
    </source>
</evidence>
<proteinExistence type="predicted"/>
<dbReference type="Pfam" id="PF19630">
    <property type="entry name" value="DUF6134"/>
    <property type="match status" value="1"/>
</dbReference>
<dbReference type="EMBL" id="WTVA01000004">
    <property type="protein sequence ID" value="MZR22928.1"/>
    <property type="molecule type" value="Genomic_DNA"/>
</dbReference>
<feature type="chain" id="PRO_5032272554" description="DUF3108 domain-containing protein" evidence="1">
    <location>
        <begin position="21"/>
        <end position="209"/>
    </location>
</feature>
<dbReference type="RefSeq" id="WP_161339382.1">
    <property type="nucleotide sequence ID" value="NZ_JBHSDG010000004.1"/>
</dbReference>
<protein>
    <recommendedName>
        <fullName evidence="4">DUF3108 domain-containing protein</fullName>
    </recommendedName>
</protein>
<dbReference type="AlphaFoldDB" id="A0A845MG20"/>
<evidence type="ECO:0008006" key="4">
    <source>
        <dbReference type="Google" id="ProtNLM"/>
    </source>
</evidence>
<name>A0A845MG20_9PROT</name>
<keyword evidence="1" id="KW-0732">Signal</keyword>
<reference evidence="2 3" key="1">
    <citation type="journal article" date="2014" name="Int. J. Syst. Evol. Microbiol.">
        <title>Sneathiella chungangensis sp. nov., isolated from a marine sand, and emended description of the genus Sneathiella.</title>
        <authorList>
            <person name="Siamphan C."/>
            <person name="Kim H."/>
            <person name="Lee J.S."/>
            <person name="Kim W."/>
        </authorList>
    </citation>
    <scope>NUCLEOTIDE SEQUENCE [LARGE SCALE GENOMIC DNA]</scope>
    <source>
        <strain evidence="2 3">KCTC 32476</strain>
    </source>
</reference>
<dbReference type="OrthoDB" id="6086999at2"/>
<organism evidence="2 3">
    <name type="scientific">Sneathiella chungangensis</name>
    <dbReference type="NCBI Taxonomy" id="1418234"/>
    <lineage>
        <taxon>Bacteria</taxon>
        <taxon>Pseudomonadati</taxon>
        <taxon>Pseudomonadota</taxon>
        <taxon>Alphaproteobacteria</taxon>
        <taxon>Sneathiellales</taxon>
        <taxon>Sneathiellaceae</taxon>
        <taxon>Sneathiella</taxon>
    </lineage>
</organism>
<sequence>MFRTIIILLALLPLSIGAAAAEHIQKNQFASVFLKDDKIGYVHLTTVHNEKGEIEELRANASVSFLGMQVYGFDQNLKETWASSELQKMSGKTDDNGTPHEISLSRNAEDYQASYNGKDLILPLNAFPTSPWHYAITQNTLLFNIVDFELLNVKIARAEETLKINDKDIKTEKFTFTGDWEAKLWFDENKEFVKGEYDVSGRQVTVVLD</sequence>
<accession>A0A845MG20</accession>